<evidence type="ECO:0000256" key="1">
    <source>
        <dbReference type="ARBA" id="ARBA00022723"/>
    </source>
</evidence>
<keyword evidence="9" id="KW-1185">Reference proteome</keyword>
<dbReference type="GO" id="GO:0006351">
    <property type="term" value="P:DNA-templated transcription"/>
    <property type="evidence" value="ECO:0007669"/>
    <property type="project" value="InterPro"/>
</dbReference>
<feature type="domain" description="Zn(2)-C6 fungal-type" evidence="7">
    <location>
        <begin position="18"/>
        <end position="51"/>
    </location>
</feature>
<protein>
    <recommendedName>
        <fullName evidence="7">Zn(2)-C6 fungal-type domain-containing protein</fullName>
    </recommendedName>
</protein>
<dbReference type="GO" id="GO:0008270">
    <property type="term" value="F:zinc ion binding"/>
    <property type="evidence" value="ECO:0007669"/>
    <property type="project" value="InterPro"/>
</dbReference>
<feature type="compositionally biased region" description="Basic and acidic residues" evidence="6">
    <location>
        <begin position="99"/>
        <end position="114"/>
    </location>
</feature>
<dbReference type="SUPFAM" id="SSF57701">
    <property type="entry name" value="Zn2/Cys6 DNA-binding domain"/>
    <property type="match status" value="1"/>
</dbReference>
<dbReference type="RefSeq" id="XP_013259704.1">
    <property type="nucleotide sequence ID" value="XM_013404250.1"/>
</dbReference>
<keyword evidence="5" id="KW-0539">Nucleus</keyword>
<dbReference type="InterPro" id="IPR001138">
    <property type="entry name" value="Zn2Cys6_DnaBD"/>
</dbReference>
<keyword evidence="3" id="KW-0238">DNA-binding</keyword>
<accession>A0A072PAH3</accession>
<dbReference type="SMART" id="SM00066">
    <property type="entry name" value="GAL4"/>
    <property type="match status" value="1"/>
</dbReference>
<dbReference type="AlphaFoldDB" id="A0A072PAH3"/>
<dbReference type="VEuPathDB" id="FungiDB:A1O9_07304"/>
<dbReference type="InterPro" id="IPR036864">
    <property type="entry name" value="Zn2-C6_fun-type_DNA-bd_sf"/>
</dbReference>
<sequence length="766" mass="86275">MERSGTPKRRKIRKGTQSCWECKRRKIRCTFNAPTEAICDGCRSRQTRCISQEFCEERIPISKEVNRLNQAEDSFEQPHKRNINGEGDTQTAQIYSQEPPRRAGSDNGNRREVLSPRPLPLTDVNLERQATSSIDQISAALTALWPSQHDLDIILSVPVGVSVLYHGVVCIPYSTFFAKQIPPPQNELQLPPPGSHPVIIARKLLMLSTFLQAIPPCFTEKLVKLTCNHRILMSSIVDIVGRLVTSNDELVNSLEGIECIMVESMYRNNGGNLRRAWLTNRRAMAISQMMGLDAGNIAILPSMVLEEDTRSRIDPNHMWFRLVCSDRYLSLVLGLPQCSVENVFATPKALKGCTPLERLERLESFAGGLILQRNSAERPNLAATQRIDKVLQEAGALMSPQWWMMTPDLAVLASNTAKAFEETTRLTYQFTHNNLLVQLHLPYMLQPPSTYPDYEYNKMTATNASRTILTQFLHFRGSTSFVSYCRGIDFIVFIASTTLCLAHIEARRQKRLVAGGGLTPFQTLQHQRQSDRGLLECVLDTMKTMTQMNKDPVASEIARILQPLLDIESDSAKGQYYQTSASLGTGKHEPKGSICMEEVQNLLRIHIPHFGTIKIERHHLPQSNEQAWSLSGERLEPVSQIGRMNPPIMMGSEAVMQNRMQNLPHQRGDHSDNYYQSDQEELDAGRPKDIDWQAVLSNFEPACLPHQSQTEYTGQNHSTLDTTSCTQNIDFLADFDHSIEEWPLQNVDTALFNSLLQGCVNSSEGG</sequence>
<dbReference type="PANTHER" id="PTHR47840">
    <property type="entry name" value="ZN(II)2CYS6 TRANSCRIPTION FACTOR (EUROFUNG)-RELATED"/>
    <property type="match status" value="1"/>
</dbReference>
<proteinExistence type="predicted"/>
<feature type="compositionally biased region" description="Polar residues" evidence="6">
    <location>
        <begin position="87"/>
        <end position="96"/>
    </location>
</feature>
<gene>
    <name evidence="8" type="ORF">A1O9_07304</name>
</gene>
<evidence type="ECO:0000256" key="4">
    <source>
        <dbReference type="ARBA" id="ARBA00023163"/>
    </source>
</evidence>
<evidence type="ECO:0000256" key="5">
    <source>
        <dbReference type="ARBA" id="ARBA00023242"/>
    </source>
</evidence>
<keyword evidence="1" id="KW-0479">Metal-binding</keyword>
<dbReference type="GeneID" id="25282218"/>
<dbReference type="HOGENOM" id="CLU_004804_0_1_1"/>
<dbReference type="EMBL" id="AMGV01000005">
    <property type="protein sequence ID" value="KEF57114.1"/>
    <property type="molecule type" value="Genomic_DNA"/>
</dbReference>
<dbReference type="GO" id="GO:0003677">
    <property type="term" value="F:DNA binding"/>
    <property type="evidence" value="ECO:0007669"/>
    <property type="project" value="UniProtKB-KW"/>
</dbReference>
<comment type="caution">
    <text evidence="8">The sequence shown here is derived from an EMBL/GenBank/DDBJ whole genome shotgun (WGS) entry which is preliminary data.</text>
</comment>
<dbReference type="OrthoDB" id="5392779at2759"/>
<dbReference type="PROSITE" id="PS50048">
    <property type="entry name" value="ZN2_CY6_FUNGAL_2"/>
    <property type="match status" value="1"/>
</dbReference>
<name>A0A072PAH3_9EURO</name>
<dbReference type="CDD" id="cd00067">
    <property type="entry name" value="GAL4"/>
    <property type="match status" value="1"/>
</dbReference>
<evidence type="ECO:0000256" key="2">
    <source>
        <dbReference type="ARBA" id="ARBA00023015"/>
    </source>
</evidence>
<evidence type="ECO:0000313" key="9">
    <source>
        <dbReference type="Proteomes" id="UP000027920"/>
    </source>
</evidence>
<dbReference type="PANTHER" id="PTHR47840:SF1">
    <property type="entry name" value="ZN(II)2CYS6 TRANSCRIPTION FACTOR (EUROFUNG)"/>
    <property type="match status" value="1"/>
</dbReference>
<organism evidence="8 9">
    <name type="scientific">Exophiala aquamarina CBS 119918</name>
    <dbReference type="NCBI Taxonomy" id="1182545"/>
    <lineage>
        <taxon>Eukaryota</taxon>
        <taxon>Fungi</taxon>
        <taxon>Dikarya</taxon>
        <taxon>Ascomycota</taxon>
        <taxon>Pezizomycotina</taxon>
        <taxon>Eurotiomycetes</taxon>
        <taxon>Chaetothyriomycetidae</taxon>
        <taxon>Chaetothyriales</taxon>
        <taxon>Herpotrichiellaceae</taxon>
        <taxon>Exophiala</taxon>
    </lineage>
</organism>
<feature type="region of interest" description="Disordered" evidence="6">
    <location>
        <begin position="68"/>
        <end position="117"/>
    </location>
</feature>
<dbReference type="Proteomes" id="UP000027920">
    <property type="component" value="Unassembled WGS sequence"/>
</dbReference>
<evidence type="ECO:0000259" key="7">
    <source>
        <dbReference type="PROSITE" id="PS50048"/>
    </source>
</evidence>
<evidence type="ECO:0000256" key="3">
    <source>
        <dbReference type="ARBA" id="ARBA00023125"/>
    </source>
</evidence>
<dbReference type="PROSITE" id="PS00463">
    <property type="entry name" value="ZN2_CY6_FUNGAL_1"/>
    <property type="match status" value="1"/>
</dbReference>
<keyword evidence="2" id="KW-0805">Transcription regulation</keyword>
<dbReference type="SMART" id="SM00906">
    <property type="entry name" value="Fungal_trans"/>
    <property type="match status" value="1"/>
</dbReference>
<reference evidence="8 9" key="1">
    <citation type="submission" date="2013-03" db="EMBL/GenBank/DDBJ databases">
        <title>The Genome Sequence of Exophiala aquamarina CBS 119918.</title>
        <authorList>
            <consortium name="The Broad Institute Genomics Platform"/>
            <person name="Cuomo C."/>
            <person name="de Hoog S."/>
            <person name="Gorbushina A."/>
            <person name="Walker B."/>
            <person name="Young S.K."/>
            <person name="Zeng Q."/>
            <person name="Gargeya S."/>
            <person name="Fitzgerald M."/>
            <person name="Haas B."/>
            <person name="Abouelleil A."/>
            <person name="Allen A.W."/>
            <person name="Alvarado L."/>
            <person name="Arachchi H.M."/>
            <person name="Berlin A.M."/>
            <person name="Chapman S.B."/>
            <person name="Gainer-Dewar J."/>
            <person name="Goldberg J."/>
            <person name="Griggs A."/>
            <person name="Gujja S."/>
            <person name="Hansen M."/>
            <person name="Howarth C."/>
            <person name="Imamovic A."/>
            <person name="Ireland A."/>
            <person name="Larimer J."/>
            <person name="McCowan C."/>
            <person name="Murphy C."/>
            <person name="Pearson M."/>
            <person name="Poon T.W."/>
            <person name="Priest M."/>
            <person name="Roberts A."/>
            <person name="Saif S."/>
            <person name="Shea T."/>
            <person name="Sisk P."/>
            <person name="Sykes S."/>
            <person name="Wortman J."/>
            <person name="Nusbaum C."/>
            <person name="Birren B."/>
        </authorList>
    </citation>
    <scope>NUCLEOTIDE SEQUENCE [LARGE SCALE GENOMIC DNA]</scope>
    <source>
        <strain evidence="8 9">CBS 119918</strain>
    </source>
</reference>
<dbReference type="STRING" id="1182545.A0A072PAH3"/>
<dbReference type="InterPro" id="IPR007219">
    <property type="entry name" value="XnlR_reg_dom"/>
</dbReference>
<keyword evidence="4" id="KW-0804">Transcription</keyword>
<evidence type="ECO:0000256" key="6">
    <source>
        <dbReference type="SAM" id="MobiDB-lite"/>
    </source>
</evidence>
<dbReference type="CDD" id="cd12148">
    <property type="entry name" value="fungal_TF_MHR"/>
    <property type="match status" value="1"/>
</dbReference>
<dbReference type="GO" id="GO:0000981">
    <property type="term" value="F:DNA-binding transcription factor activity, RNA polymerase II-specific"/>
    <property type="evidence" value="ECO:0007669"/>
    <property type="project" value="InterPro"/>
</dbReference>
<evidence type="ECO:0000313" key="8">
    <source>
        <dbReference type="EMBL" id="KEF57114.1"/>
    </source>
</evidence>